<dbReference type="RefSeq" id="WP_007785157.1">
    <property type="nucleotide sequence ID" value="NZ_CM001441.1"/>
</dbReference>
<dbReference type="Pfam" id="PF00395">
    <property type="entry name" value="SLH"/>
    <property type="match status" value="1"/>
</dbReference>
<dbReference type="HOGENOM" id="CLU_2368341_0_0_9"/>
<organism evidence="3 4">
    <name type="scientific">Desulfosporosinus youngiae DSM 17734</name>
    <dbReference type="NCBI Taxonomy" id="768710"/>
    <lineage>
        <taxon>Bacteria</taxon>
        <taxon>Bacillati</taxon>
        <taxon>Bacillota</taxon>
        <taxon>Clostridia</taxon>
        <taxon>Eubacteriales</taxon>
        <taxon>Desulfitobacteriaceae</taxon>
        <taxon>Desulfosporosinus</taxon>
    </lineage>
</organism>
<keyword evidence="4" id="KW-1185">Reference proteome</keyword>
<dbReference type="OrthoDB" id="1947068at2"/>
<evidence type="ECO:0000256" key="1">
    <source>
        <dbReference type="ARBA" id="ARBA00022737"/>
    </source>
</evidence>
<feature type="domain" description="SLH" evidence="2">
    <location>
        <begin position="32"/>
        <end position="95"/>
    </location>
</feature>
<evidence type="ECO:0000259" key="2">
    <source>
        <dbReference type="PROSITE" id="PS51272"/>
    </source>
</evidence>
<proteinExistence type="predicted"/>
<accession>H5XW59</accession>
<protein>
    <submittedName>
        <fullName evidence="3">Putative S-layer protein</fullName>
    </submittedName>
</protein>
<reference evidence="3 4" key="1">
    <citation type="submission" date="2011-11" db="EMBL/GenBank/DDBJ databases">
        <title>The Noncontiguous Finished genome of Desulfosporosinus youngiae DSM 17734.</title>
        <authorList>
            <consortium name="US DOE Joint Genome Institute (JGI-PGF)"/>
            <person name="Lucas S."/>
            <person name="Han J."/>
            <person name="Lapidus A."/>
            <person name="Cheng J.-F."/>
            <person name="Goodwin L."/>
            <person name="Pitluck S."/>
            <person name="Peters L."/>
            <person name="Ovchinnikova G."/>
            <person name="Lu M."/>
            <person name="Land M.L."/>
            <person name="Hauser L."/>
            <person name="Pester M."/>
            <person name="Spring S."/>
            <person name="Ollivier B."/>
            <person name="Rattei T."/>
            <person name="Klenk H.-P."/>
            <person name="Wagner M."/>
            <person name="Loy A."/>
            <person name="Woyke T.J."/>
        </authorList>
    </citation>
    <scope>NUCLEOTIDE SEQUENCE [LARGE SCALE GENOMIC DNA]</scope>
    <source>
        <strain evidence="3 4">DSM 17734</strain>
    </source>
</reference>
<keyword evidence="1" id="KW-0677">Repeat</keyword>
<dbReference type="EMBL" id="CM001441">
    <property type="protein sequence ID" value="EHQ90652.1"/>
    <property type="molecule type" value="Genomic_DNA"/>
</dbReference>
<evidence type="ECO:0000313" key="3">
    <source>
        <dbReference type="EMBL" id="EHQ90652.1"/>
    </source>
</evidence>
<dbReference type="InterPro" id="IPR001119">
    <property type="entry name" value="SLH_dom"/>
</dbReference>
<dbReference type="PROSITE" id="PS51272">
    <property type="entry name" value="SLH"/>
    <property type="match status" value="1"/>
</dbReference>
<dbReference type="STRING" id="768710.DesyoDRAFT_3655"/>
<gene>
    <name evidence="3" type="ORF">DesyoDRAFT_3655</name>
</gene>
<dbReference type="eggNOG" id="COG5263">
    <property type="taxonomic scope" value="Bacteria"/>
</dbReference>
<name>H5XW59_9FIRM</name>
<dbReference type="AlphaFoldDB" id="H5XW59"/>
<dbReference type="Proteomes" id="UP000005104">
    <property type="component" value="Chromosome"/>
</dbReference>
<evidence type="ECO:0000313" key="4">
    <source>
        <dbReference type="Proteomes" id="UP000005104"/>
    </source>
</evidence>
<sequence length="95" mass="10228">MNRRASDGLILILLIALTYFAPIPVPALGANQVSAAFTDIAGHWAKEDIEFVVSRGLFSGTSNTTFSPNTAITRGMFVTALGRMANANVSRWRSL</sequence>